<proteinExistence type="predicted"/>
<dbReference type="HOGENOM" id="CLU_064145_0_0_1"/>
<dbReference type="GO" id="GO:0007034">
    <property type="term" value="P:vacuolar transport"/>
    <property type="evidence" value="ECO:0007669"/>
    <property type="project" value="TreeGrafter"/>
</dbReference>
<evidence type="ECO:0000256" key="5">
    <source>
        <dbReference type="ARBA" id="ARBA00022989"/>
    </source>
</evidence>
<dbReference type="AlphaFoldDB" id="A0A059J431"/>
<accession>A0A059J431</accession>
<dbReference type="GO" id="GO:0000139">
    <property type="term" value="C:Golgi membrane"/>
    <property type="evidence" value="ECO:0007669"/>
    <property type="project" value="UniProtKB-SubCell"/>
</dbReference>
<name>A0A059J431_TRIIM</name>
<evidence type="ECO:0000256" key="8">
    <source>
        <dbReference type="ARBA" id="ARBA00023180"/>
    </source>
</evidence>
<keyword evidence="3 10" id="KW-0812">Transmembrane</keyword>
<dbReference type="InterPro" id="IPR009011">
    <property type="entry name" value="Man6P_isomerase_rcpt-bd_dom_sf"/>
</dbReference>
<gene>
    <name evidence="13" type="ORF">H109_05547</name>
</gene>
<keyword evidence="8" id="KW-0325">Glycoprotein</keyword>
<evidence type="ECO:0000313" key="14">
    <source>
        <dbReference type="Proteomes" id="UP000024533"/>
    </source>
</evidence>
<evidence type="ECO:0000256" key="10">
    <source>
        <dbReference type="SAM" id="Phobius"/>
    </source>
</evidence>
<dbReference type="OrthoDB" id="4504960at2759"/>
<keyword evidence="7" id="KW-1015">Disulfide bond</keyword>
<feature type="compositionally biased region" description="Basic and acidic residues" evidence="9">
    <location>
        <begin position="171"/>
        <end position="198"/>
    </location>
</feature>
<dbReference type="PANTHER" id="PTHR15071">
    <property type="entry name" value="MANNOSE-6-PHOSPHATE RECEPTOR FAMILY MEMBER"/>
    <property type="match status" value="1"/>
</dbReference>
<feature type="region of interest" description="Disordered" evidence="9">
    <location>
        <begin position="351"/>
        <end position="382"/>
    </location>
</feature>
<feature type="chain" id="PRO_5001574558" description="MRH domain-containing protein" evidence="11">
    <location>
        <begin position="24"/>
        <end position="382"/>
    </location>
</feature>
<dbReference type="Gene3D" id="2.70.130.10">
    <property type="entry name" value="Mannose-6-phosphate receptor binding domain"/>
    <property type="match status" value="2"/>
</dbReference>
<dbReference type="EMBL" id="AOKY01000349">
    <property type="protein sequence ID" value="KDB22554.1"/>
    <property type="molecule type" value="Genomic_DNA"/>
</dbReference>
<keyword evidence="2" id="KW-0813">Transport</keyword>
<keyword evidence="5 10" id="KW-1133">Transmembrane helix</keyword>
<evidence type="ECO:0000256" key="1">
    <source>
        <dbReference type="ARBA" id="ARBA00004308"/>
    </source>
</evidence>
<dbReference type="InterPro" id="IPR028927">
    <property type="entry name" value="Man-6-P_rcpt"/>
</dbReference>
<keyword evidence="14" id="KW-1185">Reference proteome</keyword>
<evidence type="ECO:0000256" key="11">
    <source>
        <dbReference type="SAM" id="SignalP"/>
    </source>
</evidence>
<dbReference type="Proteomes" id="UP000024533">
    <property type="component" value="Unassembled WGS sequence"/>
</dbReference>
<dbReference type="STRING" id="1215338.A0A059J431"/>
<dbReference type="GO" id="GO:0010008">
    <property type="term" value="C:endosome membrane"/>
    <property type="evidence" value="ECO:0007669"/>
    <property type="project" value="UniProtKB-SubCell"/>
</dbReference>
<feature type="region of interest" description="Disordered" evidence="9">
    <location>
        <begin position="141"/>
        <end position="198"/>
    </location>
</feature>
<evidence type="ECO:0000256" key="3">
    <source>
        <dbReference type="ARBA" id="ARBA00022692"/>
    </source>
</evidence>
<dbReference type="PANTHER" id="PTHR15071:SF0">
    <property type="entry name" value="MANNOSE 6-PHOSPHATE RECEPTOR-LIKE PROTEIN 1"/>
    <property type="match status" value="1"/>
</dbReference>
<feature type="domain" description="MRH" evidence="12">
    <location>
        <begin position="32"/>
        <end position="244"/>
    </location>
</feature>
<dbReference type="Pfam" id="PF02157">
    <property type="entry name" value="Man-6-P_recep"/>
    <property type="match status" value="1"/>
</dbReference>
<dbReference type="SUPFAM" id="SSF50911">
    <property type="entry name" value="Mannose 6-phosphate receptor domain"/>
    <property type="match status" value="1"/>
</dbReference>
<feature type="transmembrane region" description="Helical" evidence="10">
    <location>
        <begin position="293"/>
        <end position="314"/>
    </location>
</feature>
<sequence>MHINRLNSLFQVLFLSSAAWGAAEEKPKAPEKPCTIHSPNTGLYFDLNAISVQLDKKDGKKSHADHQRDESWHVKGHDYGANFTINICAPVVENLTDVVGVDEKRWQNISAYYEMDGETYSIGQQSSSLLFRGRKLVLNYTDGSPCPPPSHGNKLFRRKIVDGDDDDEDKDKDGDKKGDDDNDKKKGDDKKKDPEDKVERRKSTIMSFLCDRDLVTPAATFSFVGSPDSCSYFFEVRTAAACGGVAASTDGGVGPAGIFGIIAGIAVAAYLIGGCAYQRTVMHQRGWRQCPNYGMWSGAASFVGDMFIILWSSMANCFRFRKSRLAYSQLANGSSAGGGRNGLVGAIGGRGRNAAGSNHRQGQRDVDEENRLIDQLDEEWDD</sequence>
<organism evidence="13 14">
    <name type="scientific">Trichophyton interdigitale (strain MR816)</name>
    <dbReference type="NCBI Taxonomy" id="1215338"/>
    <lineage>
        <taxon>Eukaryota</taxon>
        <taxon>Fungi</taxon>
        <taxon>Dikarya</taxon>
        <taxon>Ascomycota</taxon>
        <taxon>Pezizomycotina</taxon>
        <taxon>Eurotiomycetes</taxon>
        <taxon>Eurotiomycetidae</taxon>
        <taxon>Onygenales</taxon>
        <taxon>Arthrodermataceae</taxon>
        <taxon>Trichophyton</taxon>
    </lineage>
</organism>
<evidence type="ECO:0000256" key="7">
    <source>
        <dbReference type="ARBA" id="ARBA00023157"/>
    </source>
</evidence>
<evidence type="ECO:0000259" key="12">
    <source>
        <dbReference type="PROSITE" id="PS51914"/>
    </source>
</evidence>
<evidence type="ECO:0000256" key="6">
    <source>
        <dbReference type="ARBA" id="ARBA00023136"/>
    </source>
</evidence>
<reference evidence="13 14" key="1">
    <citation type="submission" date="2014-02" db="EMBL/GenBank/DDBJ databases">
        <title>The Genome Sequence of Trichophyton interdigitale MR816.</title>
        <authorList>
            <consortium name="The Broad Institute Genomics Platform"/>
            <person name="Cuomo C.A."/>
            <person name="White T.C."/>
            <person name="Graser Y."/>
            <person name="Martinez-Rossi N."/>
            <person name="Heitman J."/>
            <person name="Young S.K."/>
            <person name="Zeng Q."/>
            <person name="Gargeya S."/>
            <person name="Abouelleil A."/>
            <person name="Alvarado L."/>
            <person name="Chapman S.B."/>
            <person name="Gainer-Dewar J."/>
            <person name="Goldberg J."/>
            <person name="Griggs A."/>
            <person name="Gujja S."/>
            <person name="Hansen M."/>
            <person name="Howarth C."/>
            <person name="Imamovic A."/>
            <person name="Larimer J."/>
            <person name="Martinez D."/>
            <person name="Murphy C."/>
            <person name="Pearson M.D."/>
            <person name="Persinoti G."/>
            <person name="Poon T."/>
            <person name="Priest M."/>
            <person name="Roberts A.D."/>
            <person name="Saif S."/>
            <person name="Shea T.D."/>
            <person name="Sykes S.N."/>
            <person name="Wortman J."/>
            <person name="Nusbaum C."/>
            <person name="Birren B."/>
        </authorList>
    </citation>
    <scope>NUCLEOTIDE SEQUENCE [LARGE SCALE GENOMIC DNA]</scope>
    <source>
        <strain evidence="13 14">MR816</strain>
    </source>
</reference>
<protein>
    <recommendedName>
        <fullName evidence="12">MRH domain-containing protein</fullName>
    </recommendedName>
</protein>
<evidence type="ECO:0000313" key="13">
    <source>
        <dbReference type="EMBL" id="KDB22554.1"/>
    </source>
</evidence>
<feature type="compositionally biased region" description="Basic and acidic residues" evidence="9">
    <location>
        <begin position="362"/>
        <end position="374"/>
    </location>
</feature>
<evidence type="ECO:0000256" key="4">
    <source>
        <dbReference type="ARBA" id="ARBA00022729"/>
    </source>
</evidence>
<evidence type="ECO:0000256" key="2">
    <source>
        <dbReference type="ARBA" id="ARBA00022448"/>
    </source>
</evidence>
<comment type="subcellular location">
    <subcellularLocation>
        <location evidence="1">Endomembrane system</location>
    </subcellularLocation>
</comment>
<keyword evidence="6 10" id="KW-0472">Membrane</keyword>
<dbReference type="PROSITE" id="PS51914">
    <property type="entry name" value="MRH"/>
    <property type="match status" value="1"/>
</dbReference>
<feature type="signal peptide" evidence="11">
    <location>
        <begin position="1"/>
        <end position="23"/>
    </location>
</feature>
<dbReference type="InterPro" id="IPR044865">
    <property type="entry name" value="MRH_dom"/>
</dbReference>
<dbReference type="GO" id="GO:0005770">
    <property type="term" value="C:late endosome"/>
    <property type="evidence" value="ECO:0007669"/>
    <property type="project" value="TreeGrafter"/>
</dbReference>
<evidence type="ECO:0000256" key="9">
    <source>
        <dbReference type="SAM" id="MobiDB-lite"/>
    </source>
</evidence>
<dbReference type="OMA" id="RTKSTIM"/>
<comment type="caution">
    <text evidence="13">The sequence shown here is derived from an EMBL/GenBank/DDBJ whole genome shotgun (WGS) entry which is preliminary data.</text>
</comment>
<feature type="transmembrane region" description="Helical" evidence="10">
    <location>
        <begin position="252"/>
        <end position="272"/>
    </location>
</feature>
<keyword evidence="4 11" id="KW-0732">Signal</keyword>